<name>A0A075GRI8_9ARCH</name>
<dbReference type="EMBL" id="KF900775">
    <property type="protein sequence ID" value="AIF06576.1"/>
    <property type="molecule type" value="Genomic_DNA"/>
</dbReference>
<proteinExistence type="predicted"/>
<protein>
    <submittedName>
        <fullName evidence="1">Uncharacterized protein</fullName>
    </submittedName>
</protein>
<dbReference type="AlphaFoldDB" id="A0A075GRI8"/>
<reference evidence="1" key="1">
    <citation type="journal article" date="2014" name="Genome Biol. Evol.">
        <title>Pangenome evidence for extensive interdomain horizontal transfer affecting lineage core and shell genes in uncultured planktonic thaumarchaeota and euryarchaeota.</title>
        <authorList>
            <person name="Deschamps P."/>
            <person name="Zivanovic Y."/>
            <person name="Moreira D."/>
            <person name="Rodriguez-Valera F."/>
            <person name="Lopez-Garcia P."/>
        </authorList>
    </citation>
    <scope>NUCLEOTIDE SEQUENCE</scope>
</reference>
<evidence type="ECO:0000313" key="1">
    <source>
        <dbReference type="EMBL" id="AIF06576.1"/>
    </source>
</evidence>
<sequence>MEDKDELIKAQNEVIGILFEVIKKLQENIDLQEEGVQLIIKSKDDNLEENKVRLDEITKERNSNSDIISRLLKKLDSD</sequence>
<organism evidence="1">
    <name type="scientific">uncultured marine thaumarchaeote KM3_193_D11</name>
    <dbReference type="NCBI Taxonomy" id="1456082"/>
    <lineage>
        <taxon>Archaea</taxon>
        <taxon>Nitrososphaerota</taxon>
        <taxon>environmental samples</taxon>
    </lineage>
</organism>
<accession>A0A075GRI8</accession>